<protein>
    <submittedName>
        <fullName evidence="1">Uncharacterized protein</fullName>
    </submittedName>
</protein>
<name>A0A0P0NZ83_9CAUL</name>
<proteinExistence type="predicted"/>
<dbReference type="AlphaFoldDB" id="A0A0P0NZ83"/>
<reference evidence="1 2" key="1">
    <citation type="submission" date="2015-10" db="EMBL/GenBank/DDBJ databases">
        <title>Conservation of the essential genome among Caulobacter and Brevundimonas species.</title>
        <authorList>
            <person name="Scott D."/>
            <person name="Ely B."/>
        </authorList>
    </citation>
    <scope>NUCLEOTIDE SEQUENCE [LARGE SCALE GENOMIC DNA]</scope>
    <source>
        <strain evidence="1 2">CB4</strain>
    </source>
</reference>
<evidence type="ECO:0000313" key="1">
    <source>
        <dbReference type="EMBL" id="ALL13177.1"/>
    </source>
</evidence>
<dbReference type="RefSeq" id="WP_062145923.1">
    <property type="nucleotide sequence ID" value="NZ_CP013002.1"/>
</dbReference>
<dbReference type="EMBL" id="CP013002">
    <property type="protein sequence ID" value="ALL13177.1"/>
    <property type="molecule type" value="Genomic_DNA"/>
</dbReference>
<evidence type="ECO:0000313" key="2">
    <source>
        <dbReference type="Proteomes" id="UP000056905"/>
    </source>
</evidence>
<dbReference type="Proteomes" id="UP000056905">
    <property type="component" value="Chromosome"/>
</dbReference>
<accession>A0A0P0NZ83</accession>
<organism evidence="1 2">
    <name type="scientific">Caulobacter henricii</name>
    <dbReference type="NCBI Taxonomy" id="69395"/>
    <lineage>
        <taxon>Bacteria</taxon>
        <taxon>Pseudomonadati</taxon>
        <taxon>Pseudomonadota</taxon>
        <taxon>Alphaproteobacteria</taxon>
        <taxon>Caulobacterales</taxon>
        <taxon>Caulobacteraceae</taxon>
        <taxon>Caulobacter</taxon>
    </lineage>
</organism>
<keyword evidence="2" id="KW-1185">Reference proteome</keyword>
<dbReference type="KEGG" id="chq:AQ619_07315"/>
<dbReference type="OrthoDB" id="7986077at2"/>
<sequence>MSRMDQTTADDVILDLIVEGVEPTHANLATAIAEYPQFREELEQFFATHSIQTALEAEPEAVGTTVKHFANIGVSRVLEHNFQARQASASQSAAQSKRLSRLIQDRGRDPDEVAVKVGLNPALLMKFDLHRIHGEVPVEVYDRLGLEAEVPPAYVIASATGPPIPSSRGNLRKAKGPIRIETETFEEAIRGSTLSDDLKAFWLGLIADKDHPKV</sequence>
<gene>
    <name evidence="1" type="ORF">AQ619_07315</name>
</gene>
<dbReference type="STRING" id="69395.AQ619_07315"/>